<dbReference type="Gene3D" id="2.60.480.10">
    <property type="entry name" value="eubacterium ventriosum atcc domain"/>
    <property type="match status" value="1"/>
</dbReference>
<dbReference type="EMBL" id="SMAN01000003">
    <property type="protein sequence ID" value="TCT25639.1"/>
    <property type="molecule type" value="Genomic_DNA"/>
</dbReference>
<name>A0A4R3NBA0_9BACI</name>
<organism evidence="3 4">
    <name type="scientific">Melghiribacillus thermohalophilus</name>
    <dbReference type="NCBI Taxonomy" id="1324956"/>
    <lineage>
        <taxon>Bacteria</taxon>
        <taxon>Bacillati</taxon>
        <taxon>Bacillota</taxon>
        <taxon>Bacilli</taxon>
        <taxon>Bacillales</taxon>
        <taxon>Bacillaceae</taxon>
        <taxon>Melghiribacillus</taxon>
    </lineage>
</organism>
<dbReference type="Proteomes" id="UP000294650">
    <property type="component" value="Unassembled WGS sequence"/>
</dbReference>
<proteinExistence type="predicted"/>
<protein>
    <submittedName>
        <fullName evidence="3">Stage V sporulation protein AA</fullName>
    </submittedName>
</protein>
<keyword evidence="1" id="KW-0812">Transmembrane</keyword>
<evidence type="ECO:0000313" key="3">
    <source>
        <dbReference type="EMBL" id="TCT25639.1"/>
    </source>
</evidence>
<evidence type="ECO:0000313" key="4">
    <source>
        <dbReference type="Proteomes" id="UP000294650"/>
    </source>
</evidence>
<dbReference type="InterPro" id="IPR021997">
    <property type="entry name" value="SporV_AA"/>
</dbReference>
<sequence>MGDVVYIRLKNYIKATEKQKLMLKDIAYITGNSKFIPRLKHTFIYQLKSSDQKYIVMDIFTVITELHEQFPNIEFQPVGPNQTIVEIERRKRQPNLLAVTGIWILLFVGSGMAIMNFHYDVSMQEVQQKLHYMLTGEQQKFPLWIQIPYSIGLGLGMILFFNHVFKKRFNEEPSPLEVEMFNYEQDLNQYVIMKENKVGHKDDHP</sequence>
<feature type="transmembrane region" description="Helical" evidence="1">
    <location>
        <begin position="96"/>
        <end position="119"/>
    </location>
</feature>
<dbReference type="InterPro" id="IPR038548">
    <property type="entry name" value="SporV_AA_N_sf"/>
</dbReference>
<dbReference type="OrthoDB" id="9782754at2"/>
<comment type="caution">
    <text evidence="3">The sequence shown here is derived from an EMBL/GenBank/DDBJ whole genome shotgun (WGS) entry which is preliminary data.</text>
</comment>
<feature type="domain" description="Stage V sporulation protein AA" evidence="2">
    <location>
        <begin position="4"/>
        <end position="90"/>
    </location>
</feature>
<keyword evidence="1" id="KW-0472">Membrane</keyword>
<gene>
    <name evidence="3" type="ORF">EDD68_103194</name>
</gene>
<evidence type="ECO:0000259" key="2">
    <source>
        <dbReference type="Pfam" id="PF12164"/>
    </source>
</evidence>
<feature type="transmembrane region" description="Helical" evidence="1">
    <location>
        <begin position="143"/>
        <end position="161"/>
    </location>
</feature>
<evidence type="ECO:0000256" key="1">
    <source>
        <dbReference type="SAM" id="Phobius"/>
    </source>
</evidence>
<keyword evidence="1" id="KW-1133">Transmembrane helix</keyword>
<dbReference type="Pfam" id="PF12164">
    <property type="entry name" value="SporV_AA"/>
    <property type="match status" value="1"/>
</dbReference>
<accession>A0A4R3NBA0</accession>
<keyword evidence="4" id="KW-1185">Reference proteome</keyword>
<reference evidence="3 4" key="1">
    <citation type="submission" date="2019-03" db="EMBL/GenBank/DDBJ databases">
        <title>Genomic Encyclopedia of Type Strains, Phase IV (KMG-IV): sequencing the most valuable type-strain genomes for metagenomic binning, comparative biology and taxonomic classification.</title>
        <authorList>
            <person name="Goeker M."/>
        </authorList>
    </citation>
    <scope>NUCLEOTIDE SEQUENCE [LARGE SCALE GENOMIC DNA]</scope>
    <source>
        <strain evidence="3 4">DSM 25894</strain>
    </source>
</reference>
<dbReference type="AlphaFoldDB" id="A0A4R3NBA0"/>
<dbReference type="RefSeq" id="WP_132371066.1">
    <property type="nucleotide sequence ID" value="NZ_SMAN01000003.1"/>
</dbReference>